<dbReference type="Proteomes" id="UP000288024">
    <property type="component" value="Unassembled WGS sequence"/>
</dbReference>
<name>A0A3S2W357_9BACI</name>
<dbReference type="GO" id="GO:0016020">
    <property type="term" value="C:membrane"/>
    <property type="evidence" value="ECO:0007669"/>
    <property type="project" value="UniProtKB-SubCell"/>
</dbReference>
<evidence type="ECO:0000256" key="6">
    <source>
        <dbReference type="ARBA" id="ARBA00023139"/>
    </source>
</evidence>
<comment type="caution">
    <text evidence="10">The sequence shown here is derived from an EMBL/GenBank/DDBJ whole genome shotgun (WGS) entry which is preliminary data.</text>
</comment>
<evidence type="ECO:0000313" key="10">
    <source>
        <dbReference type="EMBL" id="RVT60743.1"/>
    </source>
</evidence>
<keyword evidence="3" id="KW-0309">Germination</keyword>
<gene>
    <name evidence="10" type="ORF">EM808_15965</name>
</gene>
<dbReference type="RefSeq" id="WP_127739214.1">
    <property type="nucleotide sequence ID" value="NZ_CP196003.1"/>
</dbReference>
<dbReference type="InterPro" id="IPR008844">
    <property type="entry name" value="Spore_GerAC-like"/>
</dbReference>
<dbReference type="Pfam" id="PF25198">
    <property type="entry name" value="Spore_GerAC_N"/>
    <property type="match status" value="1"/>
</dbReference>
<evidence type="ECO:0000256" key="3">
    <source>
        <dbReference type="ARBA" id="ARBA00022544"/>
    </source>
</evidence>
<comment type="similarity">
    <text evidence="2">Belongs to the GerABKC lipoprotein family.</text>
</comment>
<dbReference type="AlphaFoldDB" id="A0A3S2W357"/>
<keyword evidence="11" id="KW-1185">Reference proteome</keyword>
<sequence>MKTLGIIAFLSLFAILSLGNINRNELNEVALVYAIGIDRDSDNYVVSLQVINPQPLNNQTEKLPVVVYDSKAKSMGKAIEMVSRKISRQLSPAQVQLIIIGESVAETIGINGVLNYILREPGLSSMLDILITKDISAWDALKVIPFMEDIPGSEIVKTLENTEENWGSHQRIFPTQLKAEIISRGKEAIVPTIMLIGDKKAAGEKAILESISPNAYLELSGLTVMNEDKKAGWLNDNQSRTYYLIKGSLKNSYFSSYCSAQKEEFGLTIIHSKTSIDGKMNNGKPQFKIKVDLVGDLDELNCDMDLTKPDGIKKIEKLMEKDIEASIKDLIVQSQTLNCDFIGFGDVLRIDDKSNWKKNEKIWQKEIFSTSQFEITANVTVRNYGDINISD</sequence>
<reference evidence="10 11" key="1">
    <citation type="submission" date="2019-01" db="EMBL/GenBank/DDBJ databases">
        <title>Bacillus sp. M5HDSG1-1, whole genome shotgun sequence.</title>
        <authorList>
            <person name="Tuo L."/>
        </authorList>
    </citation>
    <scope>NUCLEOTIDE SEQUENCE [LARGE SCALE GENOMIC DNA]</scope>
    <source>
        <strain evidence="10 11">M5HDSG1-1</strain>
    </source>
</reference>
<proteinExistence type="inferred from homology"/>
<evidence type="ECO:0000259" key="9">
    <source>
        <dbReference type="Pfam" id="PF25198"/>
    </source>
</evidence>
<feature type="domain" description="Spore germination protein N-terminal" evidence="9">
    <location>
        <begin position="22"/>
        <end position="171"/>
    </location>
</feature>
<evidence type="ECO:0000256" key="2">
    <source>
        <dbReference type="ARBA" id="ARBA00007886"/>
    </source>
</evidence>
<dbReference type="GO" id="GO:0009847">
    <property type="term" value="P:spore germination"/>
    <property type="evidence" value="ECO:0007669"/>
    <property type="project" value="InterPro"/>
</dbReference>
<keyword evidence="7" id="KW-0449">Lipoprotein</keyword>
<dbReference type="PANTHER" id="PTHR35789">
    <property type="entry name" value="SPORE GERMINATION PROTEIN B3"/>
    <property type="match status" value="1"/>
</dbReference>
<dbReference type="PANTHER" id="PTHR35789:SF1">
    <property type="entry name" value="SPORE GERMINATION PROTEIN B3"/>
    <property type="match status" value="1"/>
</dbReference>
<dbReference type="InterPro" id="IPR038501">
    <property type="entry name" value="Spore_GerAC_C_sf"/>
</dbReference>
<dbReference type="InterPro" id="IPR057336">
    <property type="entry name" value="GerAC_N"/>
</dbReference>
<evidence type="ECO:0000313" key="11">
    <source>
        <dbReference type="Proteomes" id="UP000288024"/>
    </source>
</evidence>
<evidence type="ECO:0000256" key="4">
    <source>
        <dbReference type="ARBA" id="ARBA00022729"/>
    </source>
</evidence>
<evidence type="ECO:0000256" key="7">
    <source>
        <dbReference type="ARBA" id="ARBA00023288"/>
    </source>
</evidence>
<keyword evidence="6" id="KW-0564">Palmitate</keyword>
<keyword evidence="5" id="KW-0472">Membrane</keyword>
<dbReference type="NCBIfam" id="TIGR02887">
    <property type="entry name" value="spore_ger_x_C"/>
    <property type="match status" value="1"/>
</dbReference>
<protein>
    <submittedName>
        <fullName evidence="10">Ger(X)C family spore germination protein</fullName>
    </submittedName>
</protein>
<accession>A0A3S2W357</accession>
<comment type="subcellular location">
    <subcellularLocation>
        <location evidence="1">Membrane</location>
        <topology evidence="1">Lipid-anchor</topology>
    </subcellularLocation>
</comment>
<organism evidence="10 11">
    <name type="scientific">Niallia taxi</name>
    <dbReference type="NCBI Taxonomy" id="2499688"/>
    <lineage>
        <taxon>Bacteria</taxon>
        <taxon>Bacillati</taxon>
        <taxon>Bacillota</taxon>
        <taxon>Bacilli</taxon>
        <taxon>Bacillales</taxon>
        <taxon>Bacillaceae</taxon>
        <taxon>Niallia</taxon>
    </lineage>
</organism>
<feature type="domain" description="Spore germination GerAC-like C-terminal" evidence="8">
    <location>
        <begin position="220"/>
        <end position="385"/>
    </location>
</feature>
<dbReference type="InterPro" id="IPR046953">
    <property type="entry name" value="Spore_GerAC-like_C"/>
</dbReference>
<evidence type="ECO:0000259" key="8">
    <source>
        <dbReference type="Pfam" id="PF05504"/>
    </source>
</evidence>
<keyword evidence="4" id="KW-0732">Signal</keyword>
<dbReference type="Pfam" id="PF05504">
    <property type="entry name" value="Spore_GerAC"/>
    <property type="match status" value="1"/>
</dbReference>
<evidence type="ECO:0000256" key="5">
    <source>
        <dbReference type="ARBA" id="ARBA00023136"/>
    </source>
</evidence>
<dbReference type="Gene3D" id="3.30.300.210">
    <property type="entry name" value="Nutrient germinant receptor protein C, domain 3"/>
    <property type="match status" value="1"/>
</dbReference>
<dbReference type="EMBL" id="RZTZ01000006">
    <property type="protein sequence ID" value="RVT60743.1"/>
    <property type="molecule type" value="Genomic_DNA"/>
</dbReference>
<evidence type="ECO:0000256" key="1">
    <source>
        <dbReference type="ARBA" id="ARBA00004635"/>
    </source>
</evidence>